<dbReference type="InterPro" id="IPR029060">
    <property type="entry name" value="PIN-like_dom_sf"/>
</dbReference>
<reference evidence="9" key="1">
    <citation type="submission" date="2020-10" db="EMBL/GenBank/DDBJ databases">
        <authorList>
            <person name="Gilroy R."/>
        </authorList>
    </citation>
    <scope>NUCLEOTIDE SEQUENCE</scope>
    <source>
        <strain evidence="9">D3-1215</strain>
    </source>
</reference>
<comment type="similarity">
    <text evidence="7">Belongs to the PINc/VapC protein family.</text>
</comment>
<dbReference type="GO" id="GO:0046872">
    <property type="term" value="F:metal ion binding"/>
    <property type="evidence" value="ECO:0007669"/>
    <property type="project" value="UniProtKB-KW"/>
</dbReference>
<dbReference type="GO" id="GO:0004518">
    <property type="term" value="F:nuclease activity"/>
    <property type="evidence" value="ECO:0007669"/>
    <property type="project" value="UniProtKB-KW"/>
</dbReference>
<dbReference type="PANTHER" id="PTHR33653:SF1">
    <property type="entry name" value="RIBONUCLEASE VAPC2"/>
    <property type="match status" value="1"/>
</dbReference>
<reference evidence="9" key="2">
    <citation type="journal article" date="2021" name="PeerJ">
        <title>Extensive microbial diversity within the chicken gut microbiome revealed by metagenomics and culture.</title>
        <authorList>
            <person name="Gilroy R."/>
            <person name="Ravi A."/>
            <person name="Getino M."/>
            <person name="Pursley I."/>
            <person name="Horton D.L."/>
            <person name="Alikhan N.F."/>
            <person name="Baker D."/>
            <person name="Gharbi K."/>
            <person name="Hall N."/>
            <person name="Watson M."/>
            <person name="Adriaenssens E.M."/>
            <person name="Foster-Nyarko E."/>
            <person name="Jarju S."/>
            <person name="Secka A."/>
            <person name="Antonio M."/>
            <person name="Oren A."/>
            <person name="Chaudhuri R.R."/>
            <person name="La Ragione R."/>
            <person name="Hildebrand F."/>
            <person name="Pallen M.J."/>
        </authorList>
    </citation>
    <scope>NUCLEOTIDE SEQUENCE</scope>
    <source>
        <strain evidence="9">D3-1215</strain>
    </source>
</reference>
<name>A0A9D9HA77_9BACT</name>
<dbReference type="PANTHER" id="PTHR33653">
    <property type="entry name" value="RIBONUCLEASE VAPC2"/>
    <property type="match status" value="1"/>
</dbReference>
<keyword evidence="5" id="KW-0378">Hydrolase</keyword>
<evidence type="ECO:0000313" key="9">
    <source>
        <dbReference type="EMBL" id="MBO8446865.1"/>
    </source>
</evidence>
<evidence type="ECO:0000259" key="8">
    <source>
        <dbReference type="Pfam" id="PF01850"/>
    </source>
</evidence>
<dbReference type="InterPro" id="IPR002716">
    <property type="entry name" value="PIN_dom"/>
</dbReference>
<sequence>MKRYLLDTNICIFLLRGMYDINRKIDSVGLQNCYISEITEAELKYGAELGKKKGISSRLQKLQELLSILQILPISGAIDMFASEKARLRLSGTPADDNFDLWIGCAAITYGMVMVTENVKDFQNFTGIQIENWIQR</sequence>
<organism evidence="9 10">
    <name type="scientific">Candidatus Enterocola intestinipullorum</name>
    <dbReference type="NCBI Taxonomy" id="2840783"/>
    <lineage>
        <taxon>Bacteria</taxon>
        <taxon>Pseudomonadati</taxon>
        <taxon>Bacteroidota</taxon>
        <taxon>Bacteroidia</taxon>
        <taxon>Bacteroidales</taxon>
        <taxon>Candidatus Enterocola</taxon>
    </lineage>
</organism>
<dbReference type="Gene3D" id="3.40.50.1010">
    <property type="entry name" value="5'-nuclease"/>
    <property type="match status" value="1"/>
</dbReference>
<dbReference type="SUPFAM" id="SSF88723">
    <property type="entry name" value="PIN domain-like"/>
    <property type="match status" value="1"/>
</dbReference>
<dbReference type="CDD" id="cd18743">
    <property type="entry name" value="PIN_VapC4-5_FitB-like"/>
    <property type="match status" value="1"/>
</dbReference>
<feature type="domain" description="PIN" evidence="8">
    <location>
        <begin position="4"/>
        <end position="118"/>
    </location>
</feature>
<dbReference type="EMBL" id="JADIMR010000054">
    <property type="protein sequence ID" value="MBO8446865.1"/>
    <property type="molecule type" value="Genomic_DNA"/>
</dbReference>
<evidence type="ECO:0000256" key="3">
    <source>
        <dbReference type="ARBA" id="ARBA00022722"/>
    </source>
</evidence>
<dbReference type="InterPro" id="IPR050556">
    <property type="entry name" value="Type_II_TA_system_RNase"/>
</dbReference>
<dbReference type="GO" id="GO:0016787">
    <property type="term" value="F:hydrolase activity"/>
    <property type="evidence" value="ECO:0007669"/>
    <property type="project" value="UniProtKB-KW"/>
</dbReference>
<evidence type="ECO:0000256" key="1">
    <source>
        <dbReference type="ARBA" id="ARBA00001946"/>
    </source>
</evidence>
<evidence type="ECO:0000256" key="6">
    <source>
        <dbReference type="ARBA" id="ARBA00022842"/>
    </source>
</evidence>
<gene>
    <name evidence="9" type="ORF">IAC32_03870</name>
</gene>
<protein>
    <submittedName>
        <fullName evidence="9">Type II toxin-antitoxin system VapC family toxin</fullName>
    </submittedName>
</protein>
<dbReference type="Pfam" id="PF01850">
    <property type="entry name" value="PIN"/>
    <property type="match status" value="1"/>
</dbReference>
<dbReference type="Proteomes" id="UP000823637">
    <property type="component" value="Unassembled WGS sequence"/>
</dbReference>
<accession>A0A9D9HA77</accession>
<proteinExistence type="inferred from homology"/>
<keyword evidence="6" id="KW-0460">Magnesium</keyword>
<evidence type="ECO:0000256" key="7">
    <source>
        <dbReference type="ARBA" id="ARBA00038093"/>
    </source>
</evidence>
<evidence type="ECO:0000256" key="5">
    <source>
        <dbReference type="ARBA" id="ARBA00022801"/>
    </source>
</evidence>
<evidence type="ECO:0000313" key="10">
    <source>
        <dbReference type="Proteomes" id="UP000823637"/>
    </source>
</evidence>
<comment type="caution">
    <text evidence="9">The sequence shown here is derived from an EMBL/GenBank/DDBJ whole genome shotgun (WGS) entry which is preliminary data.</text>
</comment>
<evidence type="ECO:0000256" key="2">
    <source>
        <dbReference type="ARBA" id="ARBA00022649"/>
    </source>
</evidence>
<evidence type="ECO:0000256" key="4">
    <source>
        <dbReference type="ARBA" id="ARBA00022723"/>
    </source>
</evidence>
<keyword evidence="2" id="KW-1277">Toxin-antitoxin system</keyword>
<keyword evidence="4" id="KW-0479">Metal-binding</keyword>
<dbReference type="AlphaFoldDB" id="A0A9D9HA77"/>
<keyword evidence="3" id="KW-0540">Nuclease</keyword>
<comment type="cofactor">
    <cofactor evidence="1">
        <name>Mg(2+)</name>
        <dbReference type="ChEBI" id="CHEBI:18420"/>
    </cofactor>
</comment>